<keyword evidence="2" id="KW-0067">ATP-binding</keyword>
<reference evidence="4" key="1">
    <citation type="journal article" date="2013" name="Nature">
        <title>Pan genome of the phytoplankton Emiliania underpins its global distribution.</title>
        <authorList>
            <person name="Read B.A."/>
            <person name="Kegel J."/>
            <person name="Klute M.J."/>
            <person name="Kuo A."/>
            <person name="Lefebvre S.C."/>
            <person name="Maumus F."/>
            <person name="Mayer C."/>
            <person name="Miller J."/>
            <person name="Monier A."/>
            <person name="Salamov A."/>
            <person name="Young J."/>
            <person name="Aguilar M."/>
            <person name="Claverie J.M."/>
            <person name="Frickenhaus S."/>
            <person name="Gonzalez K."/>
            <person name="Herman E.K."/>
            <person name="Lin Y.C."/>
            <person name="Napier J."/>
            <person name="Ogata H."/>
            <person name="Sarno A.F."/>
            <person name="Shmutz J."/>
            <person name="Schroeder D."/>
            <person name="de Vargas C."/>
            <person name="Verret F."/>
            <person name="von Dassow P."/>
            <person name="Valentin K."/>
            <person name="Van de Peer Y."/>
            <person name="Wheeler G."/>
            <person name="Dacks J.B."/>
            <person name="Delwiche C.F."/>
            <person name="Dyhrman S.T."/>
            <person name="Glockner G."/>
            <person name="John U."/>
            <person name="Richards T."/>
            <person name="Worden A.Z."/>
            <person name="Zhang X."/>
            <person name="Grigoriev I.V."/>
            <person name="Allen A.E."/>
            <person name="Bidle K."/>
            <person name="Borodovsky M."/>
            <person name="Bowler C."/>
            <person name="Brownlee C."/>
            <person name="Cock J.M."/>
            <person name="Elias M."/>
            <person name="Gladyshev V.N."/>
            <person name="Groth M."/>
            <person name="Guda C."/>
            <person name="Hadaegh A."/>
            <person name="Iglesias-Rodriguez M.D."/>
            <person name="Jenkins J."/>
            <person name="Jones B.M."/>
            <person name="Lawson T."/>
            <person name="Leese F."/>
            <person name="Lindquist E."/>
            <person name="Lobanov A."/>
            <person name="Lomsadze A."/>
            <person name="Malik S.B."/>
            <person name="Marsh M.E."/>
            <person name="Mackinder L."/>
            <person name="Mock T."/>
            <person name="Mueller-Roeber B."/>
            <person name="Pagarete A."/>
            <person name="Parker M."/>
            <person name="Probert I."/>
            <person name="Quesneville H."/>
            <person name="Raines C."/>
            <person name="Rensing S.A."/>
            <person name="Riano-Pachon D.M."/>
            <person name="Richier S."/>
            <person name="Rokitta S."/>
            <person name="Shiraiwa Y."/>
            <person name="Soanes D.M."/>
            <person name="van der Giezen M."/>
            <person name="Wahlund T.M."/>
            <person name="Williams B."/>
            <person name="Wilson W."/>
            <person name="Wolfe G."/>
            <person name="Wurch L.L."/>
        </authorList>
    </citation>
    <scope>NUCLEOTIDE SEQUENCE</scope>
</reference>
<evidence type="ECO:0000313" key="4">
    <source>
        <dbReference type="Proteomes" id="UP000013827"/>
    </source>
</evidence>
<proteinExistence type="predicted"/>
<dbReference type="GeneID" id="17281736"/>
<dbReference type="PANTHER" id="PTHR45639:SF23">
    <property type="entry name" value="HEAT SHOCK PROTEIN 70 FAMILY"/>
    <property type="match status" value="1"/>
</dbReference>
<dbReference type="GO" id="GO:0005634">
    <property type="term" value="C:nucleus"/>
    <property type="evidence" value="ECO:0007669"/>
    <property type="project" value="TreeGrafter"/>
</dbReference>
<dbReference type="SUPFAM" id="SSF53067">
    <property type="entry name" value="Actin-like ATPase domain"/>
    <property type="match status" value="1"/>
</dbReference>
<organism evidence="3 4">
    <name type="scientific">Emiliania huxleyi (strain CCMP1516)</name>
    <dbReference type="NCBI Taxonomy" id="280463"/>
    <lineage>
        <taxon>Eukaryota</taxon>
        <taxon>Haptista</taxon>
        <taxon>Haptophyta</taxon>
        <taxon>Prymnesiophyceae</taxon>
        <taxon>Isochrysidales</taxon>
        <taxon>Noelaerhabdaceae</taxon>
        <taxon>Emiliania</taxon>
    </lineage>
</organism>
<dbReference type="GO" id="GO:0005524">
    <property type="term" value="F:ATP binding"/>
    <property type="evidence" value="ECO:0007669"/>
    <property type="project" value="UniProtKB-KW"/>
</dbReference>
<dbReference type="RefSeq" id="XP_005788895.1">
    <property type="nucleotide sequence ID" value="XM_005788838.1"/>
</dbReference>
<sequence length="58" mass="6213">AVSRLRAACEGLRRVLSANRDASFSLECLVGETDVSGCLTRAQLEEMAARSSRDLAEA</sequence>
<dbReference type="KEGG" id="ehx:EMIHUDRAFT_77947"/>
<keyword evidence="4" id="KW-1185">Reference proteome</keyword>
<evidence type="ECO:0000256" key="1">
    <source>
        <dbReference type="ARBA" id="ARBA00022741"/>
    </source>
</evidence>
<name>A0A0D3KL31_EMIH1</name>
<reference evidence="3" key="2">
    <citation type="submission" date="2024-10" db="UniProtKB">
        <authorList>
            <consortium name="EnsemblProtists"/>
        </authorList>
    </citation>
    <scope>IDENTIFICATION</scope>
</reference>
<protein>
    <submittedName>
        <fullName evidence="3">Uncharacterized protein</fullName>
    </submittedName>
</protein>
<evidence type="ECO:0000313" key="3">
    <source>
        <dbReference type="EnsemblProtists" id="EOD36466"/>
    </source>
</evidence>
<dbReference type="EnsemblProtists" id="EOD36466">
    <property type="protein sequence ID" value="EOD36466"/>
    <property type="gene ID" value="EMIHUDRAFT_77947"/>
</dbReference>
<keyword evidence="1" id="KW-0547">Nucleotide-binding</keyword>
<dbReference type="GO" id="GO:0005829">
    <property type="term" value="C:cytosol"/>
    <property type="evidence" value="ECO:0007669"/>
    <property type="project" value="TreeGrafter"/>
</dbReference>
<dbReference type="Proteomes" id="UP000013827">
    <property type="component" value="Unassembled WGS sequence"/>
</dbReference>
<dbReference type="Gene3D" id="3.90.640.10">
    <property type="entry name" value="Actin, Chain A, domain 4"/>
    <property type="match status" value="1"/>
</dbReference>
<dbReference type="Pfam" id="PF00012">
    <property type="entry name" value="HSP70"/>
    <property type="match status" value="1"/>
</dbReference>
<accession>A0A0D3KL31</accession>
<dbReference type="InterPro" id="IPR013126">
    <property type="entry name" value="Hsp_70_fam"/>
</dbReference>
<dbReference type="InterPro" id="IPR043129">
    <property type="entry name" value="ATPase_NBD"/>
</dbReference>
<dbReference type="GO" id="GO:0140662">
    <property type="term" value="F:ATP-dependent protein folding chaperone"/>
    <property type="evidence" value="ECO:0007669"/>
    <property type="project" value="InterPro"/>
</dbReference>
<dbReference type="HOGENOM" id="CLU_2985408_0_0_1"/>
<dbReference type="AlphaFoldDB" id="A0A0D3KL31"/>
<evidence type="ECO:0000256" key="2">
    <source>
        <dbReference type="ARBA" id="ARBA00022840"/>
    </source>
</evidence>
<dbReference type="PANTHER" id="PTHR45639">
    <property type="entry name" value="HSC70CB, ISOFORM G-RELATED"/>
    <property type="match status" value="1"/>
</dbReference>
<dbReference type="PaxDb" id="2903-EOD36466"/>